<feature type="transmembrane region" description="Helical" evidence="1">
    <location>
        <begin position="36"/>
        <end position="53"/>
    </location>
</feature>
<sequence>MNITFNSIYFLWFLLLLATEIAIALFLKTGFIRHTFGDFLVVILIYCFIKSFWNTKPLTAGIFVLLIAYAIEFLQLSNFLEHLNLSNSTAATLIFGNTFQFGDLLAYTLGISTILFIEHKFNSHGTYKSSTQ</sequence>
<feature type="transmembrane region" description="Helical" evidence="1">
    <location>
        <begin position="6"/>
        <end position="27"/>
    </location>
</feature>
<keyword evidence="3" id="KW-1185">Reference proteome</keyword>
<feature type="transmembrane region" description="Helical" evidence="1">
    <location>
        <begin position="59"/>
        <end position="80"/>
    </location>
</feature>
<comment type="caution">
    <text evidence="2">The sequence shown here is derived from an EMBL/GenBank/DDBJ whole genome shotgun (WGS) entry which is preliminary data.</text>
</comment>
<reference evidence="2 3" key="1">
    <citation type="submission" date="2021-03" db="EMBL/GenBank/DDBJ databases">
        <title>Gelidibacter sp. nov., isolated from costal sediment.</title>
        <authorList>
            <person name="Lun K.-Y."/>
        </authorList>
    </citation>
    <scope>NUCLEOTIDE SEQUENCE [LARGE SCALE GENOMIC DNA]</scope>
    <source>
        <strain evidence="2 3">DF109</strain>
    </source>
</reference>
<dbReference type="RefSeq" id="WP_208232769.1">
    <property type="nucleotide sequence ID" value="NZ_JAGEVG010000004.1"/>
</dbReference>
<accession>A0ABS3SPQ0</accession>
<evidence type="ECO:0000313" key="3">
    <source>
        <dbReference type="Proteomes" id="UP000681315"/>
    </source>
</evidence>
<dbReference type="EMBL" id="JAGEVG010000004">
    <property type="protein sequence ID" value="MBO3097624.1"/>
    <property type="molecule type" value="Genomic_DNA"/>
</dbReference>
<evidence type="ECO:0000313" key="2">
    <source>
        <dbReference type="EMBL" id="MBO3097624.1"/>
    </source>
</evidence>
<feature type="transmembrane region" description="Helical" evidence="1">
    <location>
        <begin position="92"/>
        <end position="117"/>
    </location>
</feature>
<protein>
    <submittedName>
        <fullName evidence="2">DUF2809 domain-containing protein</fullName>
    </submittedName>
</protein>
<dbReference type="Proteomes" id="UP000681315">
    <property type="component" value="Unassembled WGS sequence"/>
</dbReference>
<keyword evidence="1" id="KW-0472">Membrane</keyword>
<gene>
    <name evidence="2" type="ORF">J4051_05060</name>
</gene>
<organism evidence="2 3">
    <name type="scientific">Gelidibacter pelagius</name>
    <dbReference type="NCBI Taxonomy" id="2819985"/>
    <lineage>
        <taxon>Bacteria</taxon>
        <taxon>Pseudomonadati</taxon>
        <taxon>Bacteroidota</taxon>
        <taxon>Flavobacteriia</taxon>
        <taxon>Flavobacteriales</taxon>
        <taxon>Flavobacteriaceae</taxon>
        <taxon>Gelidibacter</taxon>
    </lineage>
</organism>
<proteinExistence type="predicted"/>
<keyword evidence="1" id="KW-0812">Transmembrane</keyword>
<keyword evidence="1" id="KW-1133">Transmembrane helix</keyword>
<name>A0ABS3SPQ0_9FLAO</name>
<evidence type="ECO:0000256" key="1">
    <source>
        <dbReference type="SAM" id="Phobius"/>
    </source>
</evidence>
<dbReference type="InterPro" id="IPR021257">
    <property type="entry name" value="DUF2809"/>
</dbReference>
<dbReference type="Pfam" id="PF10990">
    <property type="entry name" value="DUF2809"/>
    <property type="match status" value="1"/>
</dbReference>